<dbReference type="EMBL" id="CP015506">
    <property type="protein sequence ID" value="AND38602.1"/>
    <property type="molecule type" value="Genomic_DNA"/>
</dbReference>
<reference evidence="2 3" key="1">
    <citation type="submission" date="2016-04" db="EMBL/GenBank/DDBJ databases">
        <title>Complete genome sequence of Bacillus oceanisediminis strain 2691.</title>
        <authorList>
            <person name="Jeong H."/>
            <person name="Kim H.J."/>
            <person name="Lee D.-W."/>
        </authorList>
    </citation>
    <scope>NUCLEOTIDE SEQUENCE [LARGE SCALE GENOMIC DNA]</scope>
    <source>
        <strain evidence="2 3">2691</strain>
    </source>
</reference>
<evidence type="ECO:0000313" key="2">
    <source>
        <dbReference type="EMBL" id="AND38602.1"/>
    </source>
</evidence>
<feature type="domain" description="ORC1/DEAH AAA+ ATPase" evidence="1">
    <location>
        <begin position="287"/>
        <end position="439"/>
    </location>
</feature>
<dbReference type="Pfam" id="PF13401">
    <property type="entry name" value="AAA_22"/>
    <property type="match status" value="1"/>
</dbReference>
<dbReference type="InterPro" id="IPR049945">
    <property type="entry name" value="AAA_22"/>
</dbReference>
<evidence type="ECO:0000313" key="3">
    <source>
        <dbReference type="Proteomes" id="UP000077856"/>
    </source>
</evidence>
<organism evidence="2 3">
    <name type="scientific">Cytobacillus oceanisediminis 2691</name>
    <dbReference type="NCBI Taxonomy" id="1196031"/>
    <lineage>
        <taxon>Bacteria</taxon>
        <taxon>Bacillati</taxon>
        <taxon>Bacillota</taxon>
        <taxon>Bacilli</taxon>
        <taxon>Bacillales</taxon>
        <taxon>Bacillaceae</taxon>
        <taxon>Cytobacillus</taxon>
    </lineage>
</organism>
<accession>A0A160M7W2</accession>
<dbReference type="InterPro" id="IPR027417">
    <property type="entry name" value="P-loop_NTPase"/>
</dbReference>
<evidence type="ECO:0000259" key="1">
    <source>
        <dbReference type="Pfam" id="PF13401"/>
    </source>
</evidence>
<dbReference type="Proteomes" id="UP000077856">
    <property type="component" value="Chromosome"/>
</dbReference>
<dbReference type="GO" id="GO:0016887">
    <property type="term" value="F:ATP hydrolysis activity"/>
    <property type="evidence" value="ECO:0007669"/>
    <property type="project" value="InterPro"/>
</dbReference>
<dbReference type="SUPFAM" id="SSF52540">
    <property type="entry name" value="P-loop containing nucleoside triphosphate hydrolases"/>
    <property type="match status" value="1"/>
</dbReference>
<dbReference type="eggNOG" id="ENOG5033EA9">
    <property type="taxonomic scope" value="Bacteria"/>
</dbReference>
<dbReference type="RefSeq" id="WP_019382434.1">
    <property type="nucleotide sequence ID" value="NZ_CP015506.1"/>
</dbReference>
<dbReference type="Gene3D" id="3.40.50.300">
    <property type="entry name" value="P-loop containing nucleotide triphosphate hydrolases"/>
    <property type="match status" value="1"/>
</dbReference>
<proteinExistence type="predicted"/>
<gene>
    <name evidence="2" type="ORF">A361_05515</name>
</gene>
<dbReference type="KEGG" id="bon:A361_05515"/>
<dbReference type="STRING" id="1196031.A361_05515"/>
<name>A0A160M7W2_9BACI</name>
<sequence>MTGIQNPTSGIANPYWYEWTVGLDQAINMLNPENNIKSITLQAPDLQGLDDVVIKYHDDCVECIQVKHTREGDQLSFSDIISRKNNQSYISKFAKDWMKLIQDVHVKKVILYTNRIINDTPNNRNGLYRPGLASFLKKLSEQVHTVKRINDIVFPKEWKKAWERFLKELDILENDKQKLEFLKVLEIQASQPDLLELKKIAINKIEATLQSSVRISEALFDKLVVALFTWTTTHRNKEEISLEDLYEALSIESYDFKGIVSLPTTEPFIESRVKFCEDFEREILNTDKKVIFLSGEAGSGKTNVASFLVNKVNSIISLKYYTFKPLNIQSDYLSADKGGSNPKILWGDLLLQLKDRLKGRLSKYNVPMSIEFIDSIDHLRTEVIRLSEIMSELSGKKTIILIDGIDHAARSGQDSSFLNTLLPPELLSDKVCFVIIGQPIKSYNNYPTWINDSSVVKIEMPPVTVKDVESLCENFKIVLNDTERSSLANFIHHNTKGNILLSIFLIHESQKYSNLSEFESVLQTQNISQGLNLYYEYIWKSAISEWGDTFEHLEKILAGLFSLINKGIHFKDLEIIFPNLGLGALNWKNVLDKLFPLIIEHEGVYTVFHNDFRTYLQKILEQDPYILKEVSSYLADFLLERCRDIPLKHGHIFNLLTKAQRQNEFFGLMNPEYIKDAIKYRRPLEEIEEQILFCLEYINENFNIENLFKLSISISTLNQFLQSNQWADINYVPSVEYIKLKDSEKYYSPVENLSIYEILEILNDILYLIKNNEKSRGNNLINKWFGALGPLELVKLLNIPLIVGERLNEDIKEMLWRFGYINACFNRDIQIKDLSDEDEKIIVALYSRGFLSYLSETKHDDIINKIDSISIMYKKDYEKFLVRALGHYTEDVLLELITKKNYKEYDLYTLLEIYFWALKCNMVEEVQFVKSIIVKTKLEVFKEERYFDRSFKPILLLTIAKSYENEEYEVIIEDFRNINLSRSHIQLEIYSNYVQAAYYLGKLYKMINSQEVQYTNEFVKHLVSILNPNNITITLSHFNILSASSWLLNQFKEITDLLPREFENKLIEVLKEHLENPNNILYLESIWPILQEFGENEVLSKLYSYWMDHEGKVWGEEFSELQRLANLFLDLSKGVIDSSRILAAENILSSKFLGYIGRKEYSLFNLLEWFEIVSDNHPAIWKTTGIELLNINNIASELGDNRASIYLKNAVSKAAINSGPNDFNRFFNLEHMYDPEWMRTIFDGIISNMESHIFTDDECNFLIKAAKRVFPCNESFRNQSFYNLNCIYLSDVRDAIIASKNREDNIAYIEKMKKQYSFLFKLPKVSRDAYRIEERFFNKKEPNIKLKSVIEIPQILDLIKENHFEKDKYVNFNELLDDIKCIDPLISRKNAKMLYNSIYHLICTRENTPWFYDGVGTIYKHIVSSIDEEYKKQILSNIIQLFRKPNQLLDSKIYSLASDIENYIIAYCKGLPLEKKKSFLNELINLHKLWITGNYTITFKIKYKINSKDDVVDNWSEFFSIL</sequence>
<protein>
    <recommendedName>
        <fullName evidence="1">ORC1/DEAH AAA+ ATPase domain-containing protein</fullName>
    </recommendedName>
</protein>